<dbReference type="PANTHER" id="PTHR37540">
    <property type="entry name" value="TRANSCRIPTION FACTOR (ACR-2), PUTATIVE-RELATED-RELATED"/>
    <property type="match status" value="1"/>
</dbReference>
<organism evidence="2 3">
    <name type="scientific">Paraphaeosphaeria minitans</name>
    <dbReference type="NCBI Taxonomy" id="565426"/>
    <lineage>
        <taxon>Eukaryota</taxon>
        <taxon>Fungi</taxon>
        <taxon>Dikarya</taxon>
        <taxon>Ascomycota</taxon>
        <taxon>Pezizomycotina</taxon>
        <taxon>Dothideomycetes</taxon>
        <taxon>Pleosporomycetidae</taxon>
        <taxon>Pleosporales</taxon>
        <taxon>Massarineae</taxon>
        <taxon>Didymosphaeriaceae</taxon>
        <taxon>Paraphaeosphaeria</taxon>
    </lineage>
</organism>
<feature type="compositionally biased region" description="Basic and acidic residues" evidence="1">
    <location>
        <begin position="59"/>
        <end position="68"/>
    </location>
</feature>
<evidence type="ECO:0000313" key="3">
    <source>
        <dbReference type="Proteomes" id="UP000756921"/>
    </source>
</evidence>
<accession>A0A9P6GD32</accession>
<feature type="region of interest" description="Disordered" evidence="1">
    <location>
        <begin position="1"/>
        <end position="73"/>
    </location>
</feature>
<protein>
    <submittedName>
        <fullName evidence="2">Uncharacterized protein</fullName>
    </submittedName>
</protein>
<feature type="compositionally biased region" description="Basic and acidic residues" evidence="1">
    <location>
        <begin position="138"/>
        <end position="147"/>
    </location>
</feature>
<feature type="compositionally biased region" description="Polar residues" evidence="1">
    <location>
        <begin position="13"/>
        <end position="26"/>
    </location>
</feature>
<feature type="region of interest" description="Disordered" evidence="1">
    <location>
        <begin position="125"/>
        <end position="150"/>
    </location>
</feature>
<sequence length="642" mass="71919">MPEPSSRPLRWIESSSMASADNSDPNLTFRDASKARVRRRQRQRKGPPQLQFVTATDPSHFKGEEAKRSVRSQAMIQYRYQSAAQKKQKEGTQGKGKPVQTVERVVPVSRNSEPYDAEEEALMLPRRNSHSSTEEWSTPEHDAKGDPLRTPYTTALVSTRPSSRGNGVITLPLNQAAKRVVESEEERDAILLQLLARRMAASCIGSSMDPFLVIPKFKTSELDSNRLVRSCNRVFVSKQTLARWVPAMLAHPHILLSSTIMSSTWRDMLDGINGESRRTILVKAEIITWINERLRHADTMCRDDTIMVITHLLMGETWSCNEKTLEIHMSGLARLMAVRGKLELPSTFDTVGLATAIVCGHVPIICESTPLPQLCQFQAPDFPVDPSMALPESPLYSPREQMCSVVTDPACSKHTYNLLCDVRDLTDVFLHHSDNLATIVNEDDHSRLRTLSVEYDMKVAQFRTKLASMASAYTPGLPTTNDWIYEACRITALIYMSAIITCVPFSTAADPTLNAVVREAASTSGEGWPTKRLTESLYEVLERTNTGDSWNNMVGVFYWVCVVGSAAARTPVIISTNSRPSVYSEAYSMWVKRCLTMFSSRTLALMIFEHPLPLLVTQKKMHKIQALIGLNASHPRIFQENS</sequence>
<proteinExistence type="predicted"/>
<evidence type="ECO:0000313" key="2">
    <source>
        <dbReference type="EMBL" id="KAF9732155.1"/>
    </source>
</evidence>
<dbReference type="Proteomes" id="UP000756921">
    <property type="component" value="Unassembled WGS sequence"/>
</dbReference>
<gene>
    <name evidence="2" type="ORF">PMIN01_10084</name>
</gene>
<feature type="compositionally biased region" description="Basic residues" evidence="1">
    <location>
        <begin position="35"/>
        <end position="45"/>
    </location>
</feature>
<name>A0A9P6GD32_9PLEO</name>
<dbReference type="OrthoDB" id="415825at2759"/>
<reference evidence="2" key="1">
    <citation type="journal article" date="2020" name="Mol. Plant Microbe Interact.">
        <title>Genome Sequence of the Biocontrol Agent Coniothyrium minitans strain Conio (IMI 134523).</title>
        <authorList>
            <person name="Patel D."/>
            <person name="Shittu T.A."/>
            <person name="Baroncelli R."/>
            <person name="Muthumeenakshi S."/>
            <person name="Osborne T.H."/>
            <person name="Janganan T.K."/>
            <person name="Sreenivasaprasad S."/>
        </authorList>
    </citation>
    <scope>NUCLEOTIDE SEQUENCE</scope>
    <source>
        <strain evidence="2">Conio</strain>
    </source>
</reference>
<comment type="caution">
    <text evidence="2">The sequence shown here is derived from an EMBL/GenBank/DDBJ whole genome shotgun (WGS) entry which is preliminary data.</text>
</comment>
<keyword evidence="3" id="KW-1185">Reference proteome</keyword>
<evidence type="ECO:0000256" key="1">
    <source>
        <dbReference type="SAM" id="MobiDB-lite"/>
    </source>
</evidence>
<dbReference type="AlphaFoldDB" id="A0A9P6GD32"/>
<dbReference type="PANTHER" id="PTHR37540:SF5">
    <property type="entry name" value="TRANSCRIPTION FACTOR DOMAIN-CONTAINING PROTEIN"/>
    <property type="match status" value="1"/>
</dbReference>
<dbReference type="EMBL" id="WJXW01000011">
    <property type="protein sequence ID" value="KAF9732155.1"/>
    <property type="molecule type" value="Genomic_DNA"/>
</dbReference>